<evidence type="ECO:0000313" key="9">
    <source>
        <dbReference type="EMBL" id="OGB85638.1"/>
    </source>
</evidence>
<dbReference type="InterPro" id="IPR036005">
    <property type="entry name" value="Creatinase/aminopeptidase-like"/>
</dbReference>
<gene>
    <name evidence="6" type="primary">map</name>
    <name evidence="9" type="ORF">A2994_02630</name>
</gene>
<dbReference type="GO" id="GO:0070006">
    <property type="term" value="F:metalloaminopeptidase activity"/>
    <property type="evidence" value="ECO:0007669"/>
    <property type="project" value="UniProtKB-UniRule"/>
</dbReference>
<dbReference type="Gene3D" id="3.90.230.10">
    <property type="entry name" value="Creatinase/methionine aminopeptidase superfamily"/>
    <property type="match status" value="1"/>
</dbReference>
<keyword evidence="2 6" id="KW-0031">Aminopeptidase</keyword>
<feature type="domain" description="Peptidase M24" evidence="8">
    <location>
        <begin position="14"/>
        <end position="241"/>
    </location>
</feature>
<dbReference type="InterPro" id="IPR001714">
    <property type="entry name" value="Pept_M24_MAP"/>
</dbReference>
<evidence type="ECO:0000256" key="6">
    <source>
        <dbReference type="HAMAP-Rule" id="MF_01974"/>
    </source>
</evidence>
<dbReference type="NCBIfam" id="TIGR00500">
    <property type="entry name" value="met_pdase_I"/>
    <property type="match status" value="1"/>
</dbReference>
<dbReference type="EC" id="3.4.11.18" evidence="6 7"/>
<feature type="binding site" evidence="6">
    <location>
        <position position="96"/>
    </location>
    <ligand>
        <name>a divalent metal cation</name>
        <dbReference type="ChEBI" id="CHEBI:60240"/>
        <label>1</label>
    </ligand>
</feature>
<comment type="catalytic activity">
    <reaction evidence="6 7">
        <text>Release of N-terminal amino acids, preferentially methionine, from peptides and arylamides.</text>
        <dbReference type="EC" id="3.4.11.18"/>
    </reaction>
</comment>
<reference evidence="9 10" key="1">
    <citation type="journal article" date="2016" name="Nat. Commun.">
        <title>Thousands of microbial genomes shed light on interconnected biogeochemical processes in an aquifer system.</title>
        <authorList>
            <person name="Anantharaman K."/>
            <person name="Brown C.T."/>
            <person name="Hug L.A."/>
            <person name="Sharon I."/>
            <person name="Castelle C.J."/>
            <person name="Probst A.J."/>
            <person name="Thomas B.C."/>
            <person name="Singh A."/>
            <person name="Wilkins M.J."/>
            <person name="Karaoz U."/>
            <person name="Brodie E.L."/>
            <person name="Williams K.H."/>
            <person name="Hubbard S.S."/>
            <person name="Banfield J.F."/>
        </authorList>
    </citation>
    <scope>NUCLEOTIDE SEQUENCE [LARGE SCALE GENOMIC DNA]</scope>
</reference>
<dbReference type="InterPro" id="IPR000994">
    <property type="entry name" value="Pept_M24"/>
</dbReference>
<feature type="binding site" evidence="6">
    <location>
        <position position="79"/>
    </location>
    <ligand>
        <name>substrate</name>
    </ligand>
</feature>
<dbReference type="EMBL" id="METE01000001">
    <property type="protein sequence ID" value="OGB85638.1"/>
    <property type="molecule type" value="Genomic_DNA"/>
</dbReference>
<feature type="binding site" evidence="6">
    <location>
        <position position="234"/>
    </location>
    <ligand>
        <name>a divalent metal cation</name>
        <dbReference type="ChEBI" id="CHEBI:60240"/>
        <label>1</label>
    </ligand>
</feature>
<evidence type="ECO:0000256" key="5">
    <source>
        <dbReference type="ARBA" id="ARBA00022801"/>
    </source>
</evidence>
<dbReference type="SUPFAM" id="SSF55920">
    <property type="entry name" value="Creatinase/aminopeptidase"/>
    <property type="match status" value="1"/>
</dbReference>
<organism evidence="9 10">
    <name type="scientific">candidate division Kazan bacterium RIFCSPLOWO2_01_FULL_48_13</name>
    <dbReference type="NCBI Taxonomy" id="1798539"/>
    <lineage>
        <taxon>Bacteria</taxon>
        <taxon>Bacteria division Kazan-3B-28</taxon>
    </lineage>
</organism>
<comment type="caution">
    <text evidence="9">The sequence shown here is derived from an EMBL/GenBank/DDBJ whole genome shotgun (WGS) entry which is preliminary data.</text>
</comment>
<dbReference type="GO" id="GO:0006508">
    <property type="term" value="P:proteolysis"/>
    <property type="evidence" value="ECO:0007669"/>
    <property type="project" value="UniProtKB-KW"/>
</dbReference>
<accession>A0A1F4PPQ5</accession>
<protein>
    <recommendedName>
        <fullName evidence="6 7">Methionine aminopeptidase</fullName>
        <shortName evidence="6">MAP</shortName>
        <shortName evidence="6">MetAP</shortName>
        <ecNumber evidence="6 7">3.4.11.18</ecNumber>
    </recommendedName>
    <alternativeName>
        <fullName evidence="6">Peptidase M</fullName>
    </alternativeName>
</protein>
<feature type="binding site" evidence="6">
    <location>
        <position position="107"/>
    </location>
    <ligand>
        <name>a divalent metal cation</name>
        <dbReference type="ChEBI" id="CHEBI:60240"/>
        <label>2</label>
        <note>catalytic</note>
    </ligand>
</feature>
<keyword evidence="5 6" id="KW-0378">Hydrolase</keyword>
<dbReference type="PRINTS" id="PR00599">
    <property type="entry name" value="MAPEPTIDASE"/>
</dbReference>
<keyword evidence="3 6" id="KW-0645">Protease</keyword>
<dbReference type="AlphaFoldDB" id="A0A1F4PPQ5"/>
<dbReference type="InterPro" id="IPR002467">
    <property type="entry name" value="Pept_M24A_MAP1"/>
</dbReference>
<evidence type="ECO:0000256" key="4">
    <source>
        <dbReference type="ARBA" id="ARBA00022723"/>
    </source>
</evidence>
<dbReference type="Pfam" id="PF00557">
    <property type="entry name" value="Peptidase_M24"/>
    <property type="match status" value="1"/>
</dbReference>
<evidence type="ECO:0000256" key="7">
    <source>
        <dbReference type="RuleBase" id="RU003653"/>
    </source>
</evidence>
<comment type="similarity">
    <text evidence="6">Belongs to the peptidase M24A family. Methionine aminopeptidase type 1 subfamily.</text>
</comment>
<keyword evidence="4 6" id="KW-0479">Metal-binding</keyword>
<feature type="binding site" evidence="6">
    <location>
        <position position="107"/>
    </location>
    <ligand>
        <name>a divalent metal cation</name>
        <dbReference type="ChEBI" id="CHEBI:60240"/>
        <label>1</label>
    </ligand>
</feature>
<feature type="binding site" evidence="6">
    <location>
        <position position="203"/>
    </location>
    <ligand>
        <name>a divalent metal cation</name>
        <dbReference type="ChEBI" id="CHEBI:60240"/>
        <label>2</label>
        <note>catalytic</note>
    </ligand>
</feature>
<comment type="subunit">
    <text evidence="6">Monomer.</text>
</comment>
<dbReference type="GO" id="GO:0046872">
    <property type="term" value="F:metal ion binding"/>
    <property type="evidence" value="ECO:0007669"/>
    <property type="project" value="UniProtKB-UniRule"/>
</dbReference>
<dbReference type="PANTHER" id="PTHR43330:SF27">
    <property type="entry name" value="METHIONINE AMINOPEPTIDASE"/>
    <property type="match status" value="1"/>
</dbReference>
<name>A0A1F4PPQ5_UNCK3</name>
<sequence length="258" mass="27334">MTKVPTKSAAQITAMREGGAKLVEVLKSVVELVRVGVSLTELDQLAFSRIKELGAQPSFLGYQDYPATLCTSVNNGIVHCIPNSYQLQEGDLLSIDCGLIWKGMHTDSAVSVIVGRDIHGYQPLLTAVYRALLAGTAEVAAGVTVGRISRAIEESLSLGNLTIMRQFVGHGVGEKLHEAPIIPNVVGHDKDVWLPSGSVVAIEPIAGTGGEAHGTDPDGWCARTLDGAPVAHFEHTVLVTEVGGEVLTPLDSIIQFRP</sequence>
<dbReference type="PANTHER" id="PTHR43330">
    <property type="entry name" value="METHIONINE AMINOPEPTIDASE"/>
    <property type="match status" value="1"/>
</dbReference>
<evidence type="ECO:0000256" key="1">
    <source>
        <dbReference type="ARBA" id="ARBA00002521"/>
    </source>
</evidence>
<dbReference type="PROSITE" id="PS00680">
    <property type="entry name" value="MAP_1"/>
    <property type="match status" value="1"/>
</dbReference>
<comment type="function">
    <text evidence="1 6">Removes the N-terminal methionine from nascent proteins. The N-terminal methionine is often cleaved when the second residue in the primary sequence is small and uncharged (Met-Ala-, Cys, Gly, Pro, Ser, Thr, or Val). Requires deformylation of the N(alpha)-formylated initiator methionine before it can be hydrolyzed.</text>
</comment>
<feature type="binding site" evidence="6">
    <location>
        <position position="234"/>
    </location>
    <ligand>
        <name>a divalent metal cation</name>
        <dbReference type="ChEBI" id="CHEBI:60240"/>
        <label>2</label>
        <note>catalytic</note>
    </ligand>
</feature>
<feature type="binding site" evidence="6">
    <location>
        <position position="170"/>
    </location>
    <ligand>
        <name>a divalent metal cation</name>
        <dbReference type="ChEBI" id="CHEBI:60240"/>
        <label>2</label>
        <note>catalytic</note>
    </ligand>
</feature>
<dbReference type="Proteomes" id="UP000179010">
    <property type="component" value="Unassembled WGS sequence"/>
</dbReference>
<evidence type="ECO:0000256" key="2">
    <source>
        <dbReference type="ARBA" id="ARBA00022438"/>
    </source>
</evidence>
<dbReference type="GO" id="GO:0005829">
    <property type="term" value="C:cytosol"/>
    <property type="evidence" value="ECO:0007669"/>
    <property type="project" value="TreeGrafter"/>
</dbReference>
<evidence type="ECO:0000313" key="10">
    <source>
        <dbReference type="Proteomes" id="UP000179010"/>
    </source>
</evidence>
<dbReference type="STRING" id="1798539.A2994_02630"/>
<feature type="binding site" evidence="6">
    <location>
        <position position="177"/>
    </location>
    <ligand>
        <name>substrate</name>
    </ligand>
</feature>
<dbReference type="GO" id="GO:0004239">
    <property type="term" value="F:initiator methionyl aminopeptidase activity"/>
    <property type="evidence" value="ECO:0007669"/>
    <property type="project" value="UniProtKB-UniRule"/>
</dbReference>
<comment type="cofactor">
    <cofactor evidence="6">
        <name>Co(2+)</name>
        <dbReference type="ChEBI" id="CHEBI:48828"/>
    </cofactor>
    <cofactor evidence="6">
        <name>Zn(2+)</name>
        <dbReference type="ChEBI" id="CHEBI:29105"/>
    </cofactor>
    <cofactor evidence="6">
        <name>Mn(2+)</name>
        <dbReference type="ChEBI" id="CHEBI:29035"/>
    </cofactor>
    <cofactor evidence="6">
        <name>Fe(2+)</name>
        <dbReference type="ChEBI" id="CHEBI:29033"/>
    </cofactor>
    <text evidence="6">Binds 2 divalent metal cations per subunit. Has a high-affinity and a low affinity metal-binding site. The true nature of the physiological cofactor is under debate. The enzyme is active with cobalt, zinc, manganese or divalent iron ions. Most likely, methionine aminopeptidases function as mononuclear Fe(2+)-metalloproteases under physiological conditions, and the catalytically relevant metal-binding site has been assigned to the histidine-containing high-affinity site.</text>
</comment>
<proteinExistence type="inferred from homology"/>
<evidence type="ECO:0000259" key="8">
    <source>
        <dbReference type="Pfam" id="PF00557"/>
    </source>
</evidence>
<evidence type="ECO:0000256" key="3">
    <source>
        <dbReference type="ARBA" id="ARBA00022670"/>
    </source>
</evidence>
<dbReference type="HAMAP" id="MF_01974">
    <property type="entry name" value="MetAP_1"/>
    <property type="match status" value="1"/>
</dbReference>